<sequence>MFPTTPNASHPQLEQRFIEMYRHVLAFLARAKRFIACLSVYRALSSLHSTDSKLPGDLGAISIAREEI</sequence>
<dbReference type="EMBL" id="MU003804">
    <property type="protein sequence ID" value="KAF2720048.1"/>
    <property type="molecule type" value="Genomic_DNA"/>
</dbReference>
<gene>
    <name evidence="1" type="ORF">K431DRAFT_304705</name>
</gene>
<proteinExistence type="predicted"/>
<keyword evidence="2" id="KW-1185">Reference proteome</keyword>
<dbReference type="AlphaFoldDB" id="A0A9P4Q3R6"/>
<dbReference type="Proteomes" id="UP000799441">
    <property type="component" value="Unassembled WGS sequence"/>
</dbReference>
<comment type="caution">
    <text evidence="1">The sequence shown here is derived from an EMBL/GenBank/DDBJ whole genome shotgun (WGS) entry which is preliminary data.</text>
</comment>
<evidence type="ECO:0000313" key="1">
    <source>
        <dbReference type="EMBL" id="KAF2720048.1"/>
    </source>
</evidence>
<organism evidence="1 2">
    <name type="scientific">Polychaeton citri CBS 116435</name>
    <dbReference type="NCBI Taxonomy" id="1314669"/>
    <lineage>
        <taxon>Eukaryota</taxon>
        <taxon>Fungi</taxon>
        <taxon>Dikarya</taxon>
        <taxon>Ascomycota</taxon>
        <taxon>Pezizomycotina</taxon>
        <taxon>Dothideomycetes</taxon>
        <taxon>Dothideomycetidae</taxon>
        <taxon>Capnodiales</taxon>
        <taxon>Capnodiaceae</taxon>
        <taxon>Polychaeton</taxon>
    </lineage>
</organism>
<accession>A0A9P4Q3R6</accession>
<name>A0A9P4Q3R6_9PEZI</name>
<evidence type="ECO:0000313" key="2">
    <source>
        <dbReference type="Proteomes" id="UP000799441"/>
    </source>
</evidence>
<protein>
    <submittedName>
        <fullName evidence="1">Uncharacterized protein</fullName>
    </submittedName>
</protein>
<reference evidence="1" key="1">
    <citation type="journal article" date="2020" name="Stud. Mycol.">
        <title>101 Dothideomycetes genomes: a test case for predicting lifestyles and emergence of pathogens.</title>
        <authorList>
            <person name="Haridas S."/>
            <person name="Albert R."/>
            <person name="Binder M."/>
            <person name="Bloem J."/>
            <person name="Labutti K."/>
            <person name="Salamov A."/>
            <person name="Andreopoulos B."/>
            <person name="Baker S."/>
            <person name="Barry K."/>
            <person name="Bills G."/>
            <person name="Bluhm B."/>
            <person name="Cannon C."/>
            <person name="Castanera R."/>
            <person name="Culley D."/>
            <person name="Daum C."/>
            <person name="Ezra D."/>
            <person name="Gonzalez J."/>
            <person name="Henrissat B."/>
            <person name="Kuo A."/>
            <person name="Liang C."/>
            <person name="Lipzen A."/>
            <person name="Lutzoni F."/>
            <person name="Magnuson J."/>
            <person name="Mondo S."/>
            <person name="Nolan M."/>
            <person name="Ohm R."/>
            <person name="Pangilinan J."/>
            <person name="Park H.-J."/>
            <person name="Ramirez L."/>
            <person name="Alfaro M."/>
            <person name="Sun H."/>
            <person name="Tritt A."/>
            <person name="Yoshinaga Y."/>
            <person name="Zwiers L.-H."/>
            <person name="Turgeon B."/>
            <person name="Goodwin S."/>
            <person name="Spatafora J."/>
            <person name="Crous P."/>
            <person name="Grigoriev I."/>
        </authorList>
    </citation>
    <scope>NUCLEOTIDE SEQUENCE</scope>
    <source>
        <strain evidence="1">CBS 116435</strain>
    </source>
</reference>